<name>A0A061EK71_THECC</name>
<protein>
    <submittedName>
        <fullName evidence="2">Uncharacterized protein</fullName>
    </submittedName>
</protein>
<keyword evidence="1" id="KW-0812">Transmembrane</keyword>
<sequence length="130" mass="14632">MDLQNPDLHEQITSLPLGLLAHKLSPPAAVPCFCAMLSCLHTGERRDSFENSYSYYSFVILVNEWVCIRSTMTRLDSPIYFKGSLFRGCFLWPLFCGAVFCGFCGSASDVFPFRGPGFGLWWLMDMGCYG</sequence>
<proteinExistence type="predicted"/>
<reference evidence="2 3" key="1">
    <citation type="journal article" date="2013" name="Genome Biol.">
        <title>The genome sequence of the most widely cultivated cacao type and its use to identify candidate genes regulating pod color.</title>
        <authorList>
            <person name="Motamayor J.C."/>
            <person name="Mockaitis K."/>
            <person name="Schmutz J."/>
            <person name="Haiminen N."/>
            <person name="Iii D.L."/>
            <person name="Cornejo O."/>
            <person name="Findley S.D."/>
            <person name="Zheng P."/>
            <person name="Utro F."/>
            <person name="Royaert S."/>
            <person name="Saski C."/>
            <person name="Jenkins J."/>
            <person name="Podicheti R."/>
            <person name="Zhao M."/>
            <person name="Scheffler B.E."/>
            <person name="Stack J.C."/>
            <person name="Feltus F.A."/>
            <person name="Mustiga G.M."/>
            <person name="Amores F."/>
            <person name="Phillips W."/>
            <person name="Marelli J.P."/>
            <person name="May G.D."/>
            <person name="Shapiro H."/>
            <person name="Ma J."/>
            <person name="Bustamante C.D."/>
            <person name="Schnell R.J."/>
            <person name="Main D."/>
            <person name="Gilbert D."/>
            <person name="Parida L."/>
            <person name="Kuhn D.N."/>
        </authorList>
    </citation>
    <scope>NUCLEOTIDE SEQUENCE [LARGE SCALE GENOMIC DNA]</scope>
    <source>
        <strain evidence="3">cv. Matina 1-6</strain>
    </source>
</reference>
<evidence type="ECO:0000313" key="2">
    <source>
        <dbReference type="EMBL" id="EOY04792.1"/>
    </source>
</evidence>
<gene>
    <name evidence="2" type="ORF">TCM_019972</name>
</gene>
<keyword evidence="1" id="KW-1133">Transmembrane helix</keyword>
<dbReference type="HOGENOM" id="CLU_1941893_0_0_1"/>
<dbReference type="Gramene" id="EOY04792">
    <property type="protein sequence ID" value="EOY04792"/>
    <property type="gene ID" value="TCM_019972"/>
</dbReference>
<evidence type="ECO:0000256" key="1">
    <source>
        <dbReference type="SAM" id="Phobius"/>
    </source>
</evidence>
<dbReference type="AlphaFoldDB" id="A0A061EK71"/>
<keyword evidence="3" id="KW-1185">Reference proteome</keyword>
<evidence type="ECO:0000313" key="3">
    <source>
        <dbReference type="Proteomes" id="UP000026915"/>
    </source>
</evidence>
<dbReference type="InParanoid" id="A0A061EK71"/>
<dbReference type="EMBL" id="CM001882">
    <property type="protein sequence ID" value="EOY04792.1"/>
    <property type="molecule type" value="Genomic_DNA"/>
</dbReference>
<feature type="transmembrane region" description="Helical" evidence="1">
    <location>
        <begin position="84"/>
        <end position="108"/>
    </location>
</feature>
<organism evidence="2 3">
    <name type="scientific">Theobroma cacao</name>
    <name type="common">Cacao</name>
    <name type="synonym">Cocoa</name>
    <dbReference type="NCBI Taxonomy" id="3641"/>
    <lineage>
        <taxon>Eukaryota</taxon>
        <taxon>Viridiplantae</taxon>
        <taxon>Streptophyta</taxon>
        <taxon>Embryophyta</taxon>
        <taxon>Tracheophyta</taxon>
        <taxon>Spermatophyta</taxon>
        <taxon>Magnoliopsida</taxon>
        <taxon>eudicotyledons</taxon>
        <taxon>Gunneridae</taxon>
        <taxon>Pentapetalae</taxon>
        <taxon>rosids</taxon>
        <taxon>malvids</taxon>
        <taxon>Malvales</taxon>
        <taxon>Malvaceae</taxon>
        <taxon>Byttnerioideae</taxon>
        <taxon>Theobroma</taxon>
    </lineage>
</organism>
<dbReference type="Proteomes" id="UP000026915">
    <property type="component" value="Chromosome 4"/>
</dbReference>
<accession>A0A061EK71</accession>
<keyword evidence="1" id="KW-0472">Membrane</keyword>